<gene>
    <name evidence="2" type="ORF">NDU88_001484</name>
</gene>
<proteinExistence type="predicted"/>
<accession>A0AAV7TJ75</accession>
<feature type="compositionally biased region" description="Basic and acidic residues" evidence="1">
    <location>
        <begin position="86"/>
        <end position="96"/>
    </location>
</feature>
<dbReference type="Proteomes" id="UP001066276">
    <property type="component" value="Chromosome 3_2"/>
</dbReference>
<sequence>MPAARPQAQPVRSAVAGVAADVFACSPPRDDEGPAEEVSWRGHFRTRRVALGVRSGQRRTRPASASRMEQLLCGTAKGSRELRLCQDPRGEEKEESQMAGRIDGGLERTAEQKCSDVKTVQWNGRYGAPASVPGHHQATGMVAR</sequence>
<feature type="compositionally biased region" description="Basic and acidic residues" evidence="1">
    <location>
        <begin position="104"/>
        <end position="113"/>
    </location>
</feature>
<evidence type="ECO:0000256" key="1">
    <source>
        <dbReference type="SAM" id="MobiDB-lite"/>
    </source>
</evidence>
<dbReference type="EMBL" id="JANPWB010000006">
    <property type="protein sequence ID" value="KAJ1176201.1"/>
    <property type="molecule type" value="Genomic_DNA"/>
</dbReference>
<evidence type="ECO:0000313" key="2">
    <source>
        <dbReference type="EMBL" id="KAJ1176201.1"/>
    </source>
</evidence>
<name>A0AAV7TJ75_PLEWA</name>
<comment type="caution">
    <text evidence="2">The sequence shown here is derived from an EMBL/GenBank/DDBJ whole genome shotgun (WGS) entry which is preliminary data.</text>
</comment>
<organism evidence="2 3">
    <name type="scientific">Pleurodeles waltl</name>
    <name type="common">Iberian ribbed newt</name>
    <dbReference type="NCBI Taxonomy" id="8319"/>
    <lineage>
        <taxon>Eukaryota</taxon>
        <taxon>Metazoa</taxon>
        <taxon>Chordata</taxon>
        <taxon>Craniata</taxon>
        <taxon>Vertebrata</taxon>
        <taxon>Euteleostomi</taxon>
        <taxon>Amphibia</taxon>
        <taxon>Batrachia</taxon>
        <taxon>Caudata</taxon>
        <taxon>Salamandroidea</taxon>
        <taxon>Salamandridae</taxon>
        <taxon>Pleurodelinae</taxon>
        <taxon>Pleurodeles</taxon>
    </lineage>
</organism>
<dbReference type="AlphaFoldDB" id="A0AAV7TJ75"/>
<keyword evidence="3" id="KW-1185">Reference proteome</keyword>
<evidence type="ECO:0000313" key="3">
    <source>
        <dbReference type="Proteomes" id="UP001066276"/>
    </source>
</evidence>
<protein>
    <submittedName>
        <fullName evidence="2">Uncharacterized protein</fullName>
    </submittedName>
</protein>
<feature type="region of interest" description="Disordered" evidence="1">
    <location>
        <begin position="86"/>
        <end position="113"/>
    </location>
</feature>
<reference evidence="2" key="1">
    <citation type="journal article" date="2022" name="bioRxiv">
        <title>Sequencing and chromosome-scale assembly of the giantPleurodeles waltlgenome.</title>
        <authorList>
            <person name="Brown T."/>
            <person name="Elewa A."/>
            <person name="Iarovenko S."/>
            <person name="Subramanian E."/>
            <person name="Araus A.J."/>
            <person name="Petzold A."/>
            <person name="Susuki M."/>
            <person name="Suzuki K.-i.T."/>
            <person name="Hayashi T."/>
            <person name="Toyoda A."/>
            <person name="Oliveira C."/>
            <person name="Osipova E."/>
            <person name="Leigh N.D."/>
            <person name="Simon A."/>
            <person name="Yun M.H."/>
        </authorList>
    </citation>
    <scope>NUCLEOTIDE SEQUENCE</scope>
    <source>
        <strain evidence="2">20211129_DDA</strain>
        <tissue evidence="2">Liver</tissue>
    </source>
</reference>